<dbReference type="GO" id="GO:0015031">
    <property type="term" value="P:protein transport"/>
    <property type="evidence" value="ECO:0007669"/>
    <property type="project" value="InterPro"/>
</dbReference>
<dbReference type="PANTHER" id="PTHR33926:SF4">
    <property type="entry name" value="PROTEIN TIC 22, CHLOROPLASTIC"/>
    <property type="match status" value="1"/>
</dbReference>
<dbReference type="RefSeq" id="YP_009589215.1">
    <property type="nucleotide sequence ID" value="NC_041636.1"/>
</dbReference>
<evidence type="ECO:0000256" key="2">
    <source>
        <dbReference type="ARBA" id="ARBA00022528"/>
    </source>
</evidence>
<geneLocation type="plastid" evidence="4"/>
<dbReference type="AlphaFoldDB" id="A0A482CKN8"/>
<evidence type="ECO:0000256" key="3">
    <source>
        <dbReference type="ARBA" id="ARBA00022640"/>
    </source>
</evidence>
<evidence type="ECO:0000256" key="1">
    <source>
        <dbReference type="ARBA" id="ARBA00004229"/>
    </source>
</evidence>
<comment type="subcellular location">
    <subcellularLocation>
        <location evidence="1">Plastid</location>
        <location evidence="1">Chloroplast</location>
    </subcellularLocation>
</comment>
<name>A0A482CKN8_9FLOR</name>
<keyword evidence="2" id="KW-0150">Chloroplast</keyword>
<evidence type="ECO:0000313" key="4">
    <source>
        <dbReference type="EMBL" id="QBL75731.1"/>
    </source>
</evidence>
<organism evidence="4">
    <name type="scientific">Corallina ferreyrae</name>
    <dbReference type="NCBI Taxonomy" id="2547422"/>
    <lineage>
        <taxon>Eukaryota</taxon>
        <taxon>Rhodophyta</taxon>
        <taxon>Florideophyceae</taxon>
        <taxon>Corallinophycidae</taxon>
        <taxon>Corallinales</taxon>
        <taxon>Corallinaceae</taxon>
        <taxon>Corallinoideae</taxon>
        <taxon>Corallina</taxon>
    </lineage>
</organism>
<gene>
    <name evidence="4" type="primary">ycf80</name>
</gene>
<sequence>MILFNLIALQNITELSSIQYVNSASKINKIDVLQKSPKSSFCFAYVRSDIGYLSKSKEDLANSDLVQSNPWRRFVNTFWSQIIFLSVPNKLSEKHVAKLNSLNSAVGKSNYKHLLSQFSKSLTNNSIRSSLFEYDNVTYSNNMRYIWYKSLNFNRIRFLDKLFEVDKTKQQLNNLRNKLKNHIGFNSMPLYTVSNHLGQMIISEQAEQLNNGNLLFNTNTNSLYEGWFFVNIHDAKEYMNHIEKQYGLNSTNKSLKIFTSNLETFYTISSIYNNKVLVRLVPDLNEIGNLLSRYRYYRNIKFHQAQNYGKKHFQGQPVYMINNDDNSDSYYYEIFVNKKRKLYRTLFTNYESAINTLNKLNVNSSKSLIPSKPQLTVYNLEHFLKDQAYDSGQNDEFLLVPSKSSYQYAKTNQVKKTHGIMNSDMIASFSFFKLWTKRILWSLTSEQPVNW</sequence>
<dbReference type="GeneID" id="39720392"/>
<dbReference type="PANTHER" id="PTHR33926">
    <property type="entry name" value="PROTEIN TIC 22, CHLOROPLASTIC"/>
    <property type="match status" value="1"/>
</dbReference>
<reference evidence="4" key="1">
    <citation type="journal article" date="2019" name="Mitochondrial DNA Part B Resour">
        <title>Conspecificity of the Peruvian Corallina ferreyrae with C. caespitosa (Corallinaceae, Rhodophyta) inferred from genomic analysis of the type specimen.</title>
        <authorList>
            <person name="Bustamante D.E."/>
            <person name="Calderon M.S."/>
            <person name="Hughey J.R."/>
        </authorList>
    </citation>
    <scope>NUCLEOTIDE SEQUENCE</scope>
</reference>
<accession>A0A482CKN8</accession>
<keyword evidence="3 4" id="KW-0934">Plastid</keyword>
<proteinExistence type="predicted"/>
<protein>
    <submittedName>
        <fullName evidence="4">Conserved hypothetical plastid protein</fullName>
    </submittedName>
</protein>
<dbReference type="InterPro" id="IPR007378">
    <property type="entry name" value="Tic22-like"/>
</dbReference>
<dbReference type="GO" id="GO:0009507">
    <property type="term" value="C:chloroplast"/>
    <property type="evidence" value="ECO:0007669"/>
    <property type="project" value="UniProtKB-SubCell"/>
</dbReference>
<dbReference type="EMBL" id="MK408748">
    <property type="protein sequence ID" value="QBL75731.1"/>
    <property type="molecule type" value="Genomic_DNA"/>
</dbReference>